<proteinExistence type="predicted"/>
<dbReference type="EMBL" id="LQRA01000083">
    <property type="protein sequence ID" value="KZE74040.1"/>
    <property type="molecule type" value="Genomic_DNA"/>
</dbReference>
<dbReference type="RefSeq" id="WP_063186310.1">
    <property type="nucleotide sequence ID" value="NZ_LQRA01000083.1"/>
</dbReference>
<sequence>MANVGGGLGAEIKDHFFYAAEHLFKEEQKAEAAPLYRYVIERETDRNDQTFIFCQFRLFQCLVGVSSENNRESLERFEPFYYRLPEDIQLDALLLLANVCYSLGDWKRIDRYGDELHALAQNVYEKSKKEKFVKKLHTERHLVVYLGHGLRIKGSVLTMQGRYEEAKKYVTAYSDLGWFEFLDETGKKEVEKFRVWSKGNMYALELKTGNGKVVREYVDFLQNHPAEFLSGAKTIIEAANRFDFEVDDFLETLVKKLPPVNSDVNYLDGTQLFQFWYEKALHSFKKNRLVVGIDELLYALYLAQVMKYYLGFEKCATLFREHGDYATEQQKLGYKHIVEGVFDL</sequence>
<dbReference type="STRING" id="1007103.GCA_000213315_05559"/>
<organism evidence="1 2">
    <name type="scientific">Paenibacillus elgii</name>
    <dbReference type="NCBI Taxonomy" id="189691"/>
    <lineage>
        <taxon>Bacteria</taxon>
        <taxon>Bacillati</taxon>
        <taxon>Bacillota</taxon>
        <taxon>Bacilli</taxon>
        <taxon>Bacillales</taxon>
        <taxon>Paenibacillaceae</taxon>
        <taxon>Paenibacillus</taxon>
    </lineage>
</organism>
<protein>
    <recommendedName>
        <fullName evidence="3">DNA-binding protein</fullName>
    </recommendedName>
</protein>
<reference evidence="2" key="1">
    <citation type="submission" date="2016-01" db="EMBL/GenBank/DDBJ databases">
        <title>Draft genome of Chromobacterium sp. F49.</title>
        <authorList>
            <person name="Hong K.W."/>
        </authorList>
    </citation>
    <scope>NUCLEOTIDE SEQUENCE [LARGE SCALE GENOMIC DNA]</scope>
    <source>
        <strain evidence="2">M63</strain>
    </source>
</reference>
<gene>
    <name evidence="1" type="ORF">AV654_31210</name>
</gene>
<evidence type="ECO:0000313" key="2">
    <source>
        <dbReference type="Proteomes" id="UP000076563"/>
    </source>
</evidence>
<dbReference type="Proteomes" id="UP000076563">
    <property type="component" value="Unassembled WGS sequence"/>
</dbReference>
<evidence type="ECO:0008006" key="3">
    <source>
        <dbReference type="Google" id="ProtNLM"/>
    </source>
</evidence>
<keyword evidence="2" id="KW-1185">Reference proteome</keyword>
<comment type="caution">
    <text evidence="1">The sequence shown here is derived from an EMBL/GenBank/DDBJ whole genome shotgun (WGS) entry which is preliminary data.</text>
</comment>
<name>A0A163UY51_9BACL</name>
<evidence type="ECO:0000313" key="1">
    <source>
        <dbReference type="EMBL" id="KZE74040.1"/>
    </source>
</evidence>
<accession>A0A163UY51</accession>
<dbReference type="OrthoDB" id="2548655at2"/>
<dbReference type="AlphaFoldDB" id="A0A163UY51"/>